<dbReference type="Gene3D" id="2.60.40.150">
    <property type="entry name" value="C2 domain"/>
    <property type="match status" value="1"/>
</dbReference>
<reference evidence="3 4" key="1">
    <citation type="submission" date="2018-11" db="EMBL/GenBank/DDBJ databases">
        <authorList>
            <consortium name="Pathogen Informatics"/>
        </authorList>
    </citation>
    <scope>NUCLEOTIDE SEQUENCE [LARGE SCALE GENOMIC DNA]</scope>
</reference>
<accession>A0A3P7NEL5</accession>
<dbReference type="InterPro" id="IPR052247">
    <property type="entry name" value="Meiotic_Crossover_Helicase"/>
</dbReference>
<dbReference type="GO" id="GO:0005524">
    <property type="term" value="F:ATP binding"/>
    <property type="evidence" value="ECO:0007669"/>
    <property type="project" value="InterPro"/>
</dbReference>
<dbReference type="Gene3D" id="3.40.50.300">
    <property type="entry name" value="P-loop containing nucleotide triphosphate hydrolases"/>
    <property type="match status" value="1"/>
</dbReference>
<dbReference type="OrthoDB" id="5575at2759"/>
<keyword evidence="4" id="KW-1185">Reference proteome</keyword>
<name>A0A3P7NEL5_DIBLA</name>
<dbReference type="GO" id="GO:0016787">
    <property type="term" value="F:hydrolase activity"/>
    <property type="evidence" value="ECO:0007669"/>
    <property type="project" value="UniProtKB-KW"/>
</dbReference>
<feature type="domain" description="DEAD/DEAH-box helicase" evidence="1">
    <location>
        <begin position="169"/>
        <end position="205"/>
    </location>
</feature>
<dbReference type="GO" id="GO:0043138">
    <property type="term" value="F:3'-5' DNA helicase activity"/>
    <property type="evidence" value="ECO:0007669"/>
    <property type="project" value="UniProtKB-EC"/>
</dbReference>
<dbReference type="Pfam" id="PF00270">
    <property type="entry name" value="DEAD"/>
    <property type="match status" value="1"/>
</dbReference>
<dbReference type="InterPro" id="IPR004179">
    <property type="entry name" value="Sec63-dom"/>
</dbReference>
<sequence length="206" mass="23833">MRLTVDRIREMGPNELRDILRYEGKSGAQTVFEMAQSMPILRMSVDTQPITRNIIRCHIKLEPDFTWVLSQHGQQLIYWIWIEDPEEATIYHSEVFTLQRKVPVPPQYLVRCMPDRWLGAESVVPVILRNILLPQTDPPHTDLLNLDPLPITALKNPQYEEIFKFTHFNPIQTQIFHSLYHQDVNILLGSPTGSGKTVAAELAILR</sequence>
<dbReference type="GO" id="GO:0003676">
    <property type="term" value="F:nucleic acid binding"/>
    <property type="evidence" value="ECO:0007669"/>
    <property type="project" value="InterPro"/>
</dbReference>
<dbReference type="PANTHER" id="PTHR47835:SF3">
    <property type="entry name" value="HELICASE FOR MEIOSIS 1"/>
    <property type="match status" value="1"/>
</dbReference>
<dbReference type="InterPro" id="IPR011545">
    <property type="entry name" value="DEAD/DEAH_box_helicase_dom"/>
</dbReference>
<dbReference type="InterPro" id="IPR027417">
    <property type="entry name" value="P-loop_NTPase"/>
</dbReference>
<gene>
    <name evidence="3" type="ORF">DILT_LOCUS18454</name>
</gene>
<dbReference type="AlphaFoldDB" id="A0A3P7NEL5"/>
<evidence type="ECO:0000313" key="3">
    <source>
        <dbReference type="EMBL" id="VDN41124.1"/>
    </source>
</evidence>
<evidence type="ECO:0000313" key="4">
    <source>
        <dbReference type="Proteomes" id="UP000281553"/>
    </source>
</evidence>
<dbReference type="GO" id="GO:0051321">
    <property type="term" value="P:meiotic cell cycle"/>
    <property type="evidence" value="ECO:0007669"/>
    <property type="project" value="UniProtKB-KW"/>
</dbReference>
<organism evidence="3 4">
    <name type="scientific">Dibothriocephalus latus</name>
    <name type="common">Fish tapeworm</name>
    <name type="synonym">Diphyllobothrium latum</name>
    <dbReference type="NCBI Taxonomy" id="60516"/>
    <lineage>
        <taxon>Eukaryota</taxon>
        <taxon>Metazoa</taxon>
        <taxon>Spiralia</taxon>
        <taxon>Lophotrochozoa</taxon>
        <taxon>Platyhelminthes</taxon>
        <taxon>Cestoda</taxon>
        <taxon>Eucestoda</taxon>
        <taxon>Diphyllobothriidea</taxon>
        <taxon>Diphyllobothriidae</taxon>
        <taxon>Dibothriocephalus</taxon>
    </lineage>
</organism>
<feature type="domain" description="SEC63" evidence="2">
    <location>
        <begin position="34"/>
        <end position="126"/>
    </location>
</feature>
<dbReference type="EMBL" id="UYRU01100516">
    <property type="protein sequence ID" value="VDN41124.1"/>
    <property type="molecule type" value="Genomic_DNA"/>
</dbReference>
<dbReference type="Proteomes" id="UP000281553">
    <property type="component" value="Unassembled WGS sequence"/>
</dbReference>
<dbReference type="SUPFAM" id="SSF52540">
    <property type="entry name" value="P-loop containing nucleoside triphosphate hydrolases"/>
    <property type="match status" value="1"/>
</dbReference>
<dbReference type="InterPro" id="IPR035892">
    <property type="entry name" value="C2_domain_sf"/>
</dbReference>
<protein>
    <submittedName>
        <fullName evidence="3">Uncharacterized protein</fullName>
    </submittedName>
</protein>
<proteinExistence type="predicted"/>
<dbReference type="Pfam" id="PF02889">
    <property type="entry name" value="Sec63"/>
    <property type="match status" value="1"/>
</dbReference>
<evidence type="ECO:0000259" key="1">
    <source>
        <dbReference type="Pfam" id="PF00270"/>
    </source>
</evidence>
<evidence type="ECO:0000259" key="2">
    <source>
        <dbReference type="Pfam" id="PF02889"/>
    </source>
</evidence>
<feature type="non-terminal residue" evidence="3">
    <location>
        <position position="206"/>
    </location>
</feature>
<dbReference type="PANTHER" id="PTHR47835">
    <property type="entry name" value="HFM1, ATP DEPENDENT DNA HELICASE HOMOLOG"/>
    <property type="match status" value="1"/>
</dbReference>